<evidence type="ECO:0000256" key="4">
    <source>
        <dbReference type="SAM" id="MobiDB-lite"/>
    </source>
</evidence>
<keyword evidence="2" id="KW-0804">Transcription</keyword>
<keyword evidence="3" id="KW-0539">Nucleus</keyword>
<reference evidence="6 7" key="1">
    <citation type="journal article" date="2021" name="Elife">
        <title>Chloroplast acquisition without the gene transfer in kleptoplastic sea slugs, Plakobranchus ocellatus.</title>
        <authorList>
            <person name="Maeda T."/>
            <person name="Takahashi S."/>
            <person name="Yoshida T."/>
            <person name="Shimamura S."/>
            <person name="Takaki Y."/>
            <person name="Nagai Y."/>
            <person name="Toyoda A."/>
            <person name="Suzuki Y."/>
            <person name="Arimoto A."/>
            <person name="Ishii H."/>
            <person name="Satoh N."/>
            <person name="Nishiyama T."/>
            <person name="Hasebe M."/>
            <person name="Maruyama T."/>
            <person name="Minagawa J."/>
            <person name="Obokata J."/>
            <person name="Shigenobu S."/>
        </authorList>
    </citation>
    <scope>NUCLEOTIDE SEQUENCE [LARGE SCALE GENOMIC DNA]</scope>
</reference>
<evidence type="ECO:0000256" key="2">
    <source>
        <dbReference type="ARBA" id="ARBA00023163"/>
    </source>
</evidence>
<feature type="signal peptide" evidence="5">
    <location>
        <begin position="1"/>
        <end position="22"/>
    </location>
</feature>
<feature type="non-terminal residue" evidence="6">
    <location>
        <position position="221"/>
    </location>
</feature>
<feature type="compositionally biased region" description="Polar residues" evidence="4">
    <location>
        <begin position="211"/>
        <end position="221"/>
    </location>
</feature>
<dbReference type="SUPFAM" id="SSF48371">
    <property type="entry name" value="ARM repeat"/>
    <property type="match status" value="1"/>
</dbReference>
<dbReference type="InterPro" id="IPR011989">
    <property type="entry name" value="ARM-like"/>
</dbReference>
<sequence>MLLFFFNFQLAVFIHNLSFEEANQKILARNYLVYKFLMLSLHSTYDGLRQIALDTIANLSCEIVVESLAEVNSKLMMDTLNDALFSDDRFFLVRGMEMMGKLSQVARNEEVLLDQLREDVYRRLVDLLTVQDIQLIVHTLEALYRLSKIGEPFTTRIARVHKAISVLVSLITIEAQSFGPGSLVGIKVVEYIPPAHVGPDGEVDPARKPTTVIQPINPDSI</sequence>
<dbReference type="EMBL" id="BLXT01002980">
    <property type="protein sequence ID" value="GFN99257.1"/>
    <property type="molecule type" value="Genomic_DNA"/>
</dbReference>
<keyword evidence="1" id="KW-0805">Transcription regulation</keyword>
<evidence type="ECO:0000313" key="6">
    <source>
        <dbReference type="EMBL" id="GFN99257.1"/>
    </source>
</evidence>
<evidence type="ECO:0000256" key="1">
    <source>
        <dbReference type="ARBA" id="ARBA00023015"/>
    </source>
</evidence>
<dbReference type="Gene3D" id="1.25.10.10">
    <property type="entry name" value="Leucine-rich Repeat Variant"/>
    <property type="match status" value="1"/>
</dbReference>
<evidence type="ECO:0000256" key="3">
    <source>
        <dbReference type="ARBA" id="ARBA00023242"/>
    </source>
</evidence>
<name>A0AAV3ZWM7_9GAST</name>
<protein>
    <submittedName>
        <fullName evidence="6">AT-rich interactive domain-containing protein 2</fullName>
    </submittedName>
</protein>
<evidence type="ECO:0000256" key="5">
    <source>
        <dbReference type="SAM" id="SignalP"/>
    </source>
</evidence>
<dbReference type="InterPro" id="IPR016024">
    <property type="entry name" value="ARM-type_fold"/>
</dbReference>
<feature type="region of interest" description="Disordered" evidence="4">
    <location>
        <begin position="200"/>
        <end position="221"/>
    </location>
</feature>
<comment type="caution">
    <text evidence="6">The sequence shown here is derived from an EMBL/GenBank/DDBJ whole genome shotgun (WGS) entry which is preliminary data.</text>
</comment>
<keyword evidence="5" id="KW-0732">Signal</keyword>
<dbReference type="InterPro" id="IPR052406">
    <property type="entry name" value="Chromatin_Remodeling_Comp"/>
</dbReference>
<dbReference type="AlphaFoldDB" id="A0AAV3ZWM7"/>
<accession>A0AAV3ZWM7</accession>
<evidence type="ECO:0000313" key="7">
    <source>
        <dbReference type="Proteomes" id="UP000735302"/>
    </source>
</evidence>
<dbReference type="PANTHER" id="PTHR22970:SF14">
    <property type="entry name" value="AT-RICH INTERACTIVE DOMAIN-CONTAINING PROTEIN 2"/>
    <property type="match status" value="1"/>
</dbReference>
<dbReference type="Proteomes" id="UP000735302">
    <property type="component" value="Unassembled WGS sequence"/>
</dbReference>
<dbReference type="PANTHER" id="PTHR22970">
    <property type="entry name" value="AT-RICH INTERACTIVE DOMAIN-CONTAINING PROTEIN 2"/>
    <property type="match status" value="1"/>
</dbReference>
<keyword evidence="7" id="KW-1185">Reference proteome</keyword>
<proteinExistence type="predicted"/>
<gene>
    <name evidence="6" type="ORF">PoB_002576300</name>
</gene>
<feature type="chain" id="PRO_5043909937" evidence="5">
    <location>
        <begin position="23"/>
        <end position="221"/>
    </location>
</feature>
<organism evidence="6 7">
    <name type="scientific">Plakobranchus ocellatus</name>
    <dbReference type="NCBI Taxonomy" id="259542"/>
    <lineage>
        <taxon>Eukaryota</taxon>
        <taxon>Metazoa</taxon>
        <taxon>Spiralia</taxon>
        <taxon>Lophotrochozoa</taxon>
        <taxon>Mollusca</taxon>
        <taxon>Gastropoda</taxon>
        <taxon>Heterobranchia</taxon>
        <taxon>Euthyneura</taxon>
        <taxon>Panpulmonata</taxon>
        <taxon>Sacoglossa</taxon>
        <taxon>Placobranchoidea</taxon>
        <taxon>Plakobranchidae</taxon>
        <taxon>Plakobranchus</taxon>
    </lineage>
</organism>